<evidence type="ECO:0000313" key="1">
    <source>
        <dbReference type="EMBL" id="CAE8727554.1"/>
    </source>
</evidence>
<comment type="caution">
    <text evidence="1">The sequence shown here is derived from an EMBL/GenBank/DDBJ whole genome shotgun (WGS) entry which is preliminary data.</text>
</comment>
<sequence>MGAPRGRRRAEELDWGAEVGDEHPLDAHIRAVLEEMRSDRTSAGSEASLRSTQALLAEMPELLALFAQHRWRGDRFTLPPGWGSQLYAVLRHRKKPQAFLVAPALQSADNSGDFSSGSGDAWASALNLQTQTTRQTPYPNKDPPLKLLGSEGEPGGFWGAVGAAAQAGLRKNF</sequence>
<reference evidence="1" key="1">
    <citation type="submission" date="2021-02" db="EMBL/GenBank/DDBJ databases">
        <authorList>
            <person name="Dougan E. K."/>
            <person name="Rhodes N."/>
            <person name="Thang M."/>
            <person name="Chan C."/>
        </authorList>
    </citation>
    <scope>NUCLEOTIDE SEQUENCE</scope>
</reference>
<dbReference type="EMBL" id="CAJNNW010035413">
    <property type="protein sequence ID" value="CAE8727554.1"/>
    <property type="molecule type" value="Genomic_DNA"/>
</dbReference>
<accession>A0A813LGU1</accession>
<protein>
    <submittedName>
        <fullName evidence="1">Uncharacterized protein</fullName>
    </submittedName>
</protein>
<proteinExistence type="predicted"/>
<dbReference type="Proteomes" id="UP000626109">
    <property type="component" value="Unassembled WGS sequence"/>
</dbReference>
<organism evidence="1 2">
    <name type="scientific">Polarella glacialis</name>
    <name type="common">Dinoflagellate</name>
    <dbReference type="NCBI Taxonomy" id="89957"/>
    <lineage>
        <taxon>Eukaryota</taxon>
        <taxon>Sar</taxon>
        <taxon>Alveolata</taxon>
        <taxon>Dinophyceae</taxon>
        <taxon>Suessiales</taxon>
        <taxon>Suessiaceae</taxon>
        <taxon>Polarella</taxon>
    </lineage>
</organism>
<gene>
    <name evidence="1" type="ORF">PGLA2088_LOCUS44847</name>
</gene>
<dbReference type="AlphaFoldDB" id="A0A813LGU1"/>
<name>A0A813LGU1_POLGL</name>
<evidence type="ECO:0000313" key="2">
    <source>
        <dbReference type="Proteomes" id="UP000626109"/>
    </source>
</evidence>